<dbReference type="GO" id="GO:0043138">
    <property type="term" value="F:3'-5' DNA helicase activity"/>
    <property type="evidence" value="ECO:0007669"/>
    <property type="project" value="TreeGrafter"/>
</dbReference>
<evidence type="ECO:0000259" key="13">
    <source>
        <dbReference type="Pfam" id="PF18074"/>
    </source>
</evidence>
<sequence length="662" mass="74265">MSDAYFDVIVDVPALRDRRFTYRVRESVFLPYGAKVHVPFGRGQADGYVVGRVQEPEGVETKEILAVYDTRFLPPLHLLSFGCMLARHYCAPVASVWSCFWPPRVPKKPVSKVVSPCHPPEVARRDAGVGNEEVRDLERPGEGLSFLRRAGERTGYLIWGSREFRWRFYIQKIKEALEDKRGVIVVVPEVKRIESASKILEADLGSKAAILHSGLSDAVRRRTWFEILEGQRCLVLGTRSCVFSPVKDLGLIIVDEEESESHRAEDLPRYSAAEVAMLRADWENAAVILGSSHPSVVRYSRACAGRLLLVREDRSSLTPLVRSQVIDLLAKGRRRGLITKEMYEELKCVFDGGKRALLFLNRRGTSSAIICLDCGHAVTCKRCSVSLSYHAKKRELLCHICGHRQPVPDVCPVCGGYRWKLVGAGTERVEEEFKKKFPQVPLFRLDQDVLEESSAESVLSSFLQSSPACLVTTQVVLGYDDLLDVEAVGVLSCDSLLNLSDFRASERVFHLLSDLMEVARSAQSEGRTSFLIQTYNRSHRAVQGVFDPEDFYRQELDSRRFLRYPPFGHLFKVEFSGKSPERVREAALSFAAKCEELEGGGEVVEILGPCPAQIPKVRGQHRWQLALKGQDREALTDMCETAASKTVLPSGVKISFEVEDSL</sequence>
<dbReference type="GO" id="GO:0008270">
    <property type="term" value="F:zinc ion binding"/>
    <property type="evidence" value="ECO:0007669"/>
    <property type="project" value="UniProtKB-UniRule"/>
</dbReference>
<dbReference type="HAMAP" id="MF_00983">
    <property type="entry name" value="PriA"/>
    <property type="match status" value="1"/>
</dbReference>
<evidence type="ECO:0000256" key="10">
    <source>
        <dbReference type="ARBA" id="ARBA00023235"/>
    </source>
</evidence>
<dbReference type="NCBIfam" id="TIGR00595">
    <property type="entry name" value="priA"/>
    <property type="match status" value="1"/>
</dbReference>
<keyword evidence="3 11" id="KW-0479">Metal-binding</keyword>
<reference evidence="15" key="1">
    <citation type="submission" date="2020-10" db="EMBL/GenBank/DDBJ databases">
        <authorList>
            <person name="Kadnikov V."/>
            <person name="Beletsky A.V."/>
            <person name="Mardanov A.V."/>
            <person name="Karnachuk O.V."/>
            <person name="Ravin N.V."/>
        </authorList>
    </citation>
    <scope>NUCLEOTIDE SEQUENCE</scope>
    <source>
        <strain evidence="15">Bu02</strain>
    </source>
</reference>
<dbReference type="Pfam" id="PF18319">
    <property type="entry name" value="Zn_ribbon_PriA"/>
    <property type="match status" value="1"/>
</dbReference>
<evidence type="ECO:0000256" key="9">
    <source>
        <dbReference type="ARBA" id="ARBA00023125"/>
    </source>
</evidence>
<feature type="binding site" evidence="11">
    <location>
        <position position="371"/>
    </location>
    <ligand>
        <name>Zn(2+)</name>
        <dbReference type="ChEBI" id="CHEBI:29105"/>
        <label>1</label>
    </ligand>
</feature>
<dbReference type="InterPro" id="IPR027417">
    <property type="entry name" value="P-loop_NTPase"/>
</dbReference>
<dbReference type="PANTHER" id="PTHR30580">
    <property type="entry name" value="PRIMOSOMAL PROTEIN N"/>
    <property type="match status" value="1"/>
</dbReference>
<dbReference type="GO" id="GO:0005524">
    <property type="term" value="F:ATP binding"/>
    <property type="evidence" value="ECO:0007669"/>
    <property type="project" value="UniProtKB-UniRule"/>
</dbReference>
<feature type="binding site" evidence="11">
    <location>
        <position position="398"/>
    </location>
    <ligand>
        <name>Zn(2+)</name>
        <dbReference type="ChEBI" id="CHEBI:29105"/>
        <label>2</label>
    </ligand>
</feature>
<dbReference type="AlphaFoldDB" id="A0AAT9LC72"/>
<dbReference type="InterPro" id="IPR042115">
    <property type="entry name" value="PriA_3primeBD_sf"/>
</dbReference>
<keyword evidence="1 11" id="KW-0639">Primosome</keyword>
<dbReference type="GO" id="GO:0006310">
    <property type="term" value="P:DNA recombination"/>
    <property type="evidence" value="ECO:0007669"/>
    <property type="project" value="InterPro"/>
</dbReference>
<comment type="function">
    <text evidence="11">Initiates the restart of stalled replication forks, which reloads the replicative helicase on sites other than the origin of replication. Recognizes and binds to abandoned replication forks and remodels them to uncover a helicase loading site. Promotes assembly of the primosome at these replication forks.</text>
</comment>
<reference evidence="15" key="2">
    <citation type="journal article" date="2023" name="Biology">
        <title>Prokaryotic Life Associated with Coal-Fire Gas Vents Revealed by Metagenomics.</title>
        <authorList>
            <person name="Kadnikov V.V."/>
            <person name="Mardanov A.V."/>
            <person name="Beletsky A.V."/>
            <person name="Karnachuk O.V."/>
            <person name="Ravin N.V."/>
        </authorList>
    </citation>
    <scope>NUCLEOTIDE SEQUENCE</scope>
    <source>
        <strain evidence="15">Bu02</strain>
    </source>
</reference>
<dbReference type="SUPFAM" id="SSF52540">
    <property type="entry name" value="P-loop containing nucleoside triphosphate hydrolases"/>
    <property type="match status" value="1"/>
</dbReference>
<keyword evidence="5" id="KW-0378">Hydrolase</keyword>
<dbReference type="GO" id="GO:0006270">
    <property type="term" value="P:DNA replication initiation"/>
    <property type="evidence" value="ECO:0007669"/>
    <property type="project" value="TreeGrafter"/>
</dbReference>
<evidence type="ECO:0000256" key="6">
    <source>
        <dbReference type="ARBA" id="ARBA00022806"/>
    </source>
</evidence>
<gene>
    <name evidence="11 15" type="primary">priA</name>
    <name evidence="15" type="ORF">IMF26_10005</name>
</gene>
<evidence type="ECO:0000313" key="15">
    <source>
        <dbReference type="EMBL" id="QUL98339.1"/>
    </source>
</evidence>
<feature type="binding site" evidence="11">
    <location>
        <position position="380"/>
    </location>
    <ligand>
        <name>Zn(2+)</name>
        <dbReference type="ChEBI" id="CHEBI:29105"/>
        <label>2</label>
    </ligand>
</feature>
<keyword evidence="2 11" id="KW-0235">DNA replication</keyword>
<accession>A0AAT9LC72</accession>
<feature type="binding site" evidence="11">
    <location>
        <position position="383"/>
    </location>
    <ligand>
        <name>Zn(2+)</name>
        <dbReference type="ChEBI" id="CHEBI:29105"/>
        <label>2</label>
    </ligand>
</feature>
<keyword evidence="4 11" id="KW-0547">Nucleotide-binding</keyword>
<feature type="domain" description="Primosomal protein N C-terminal" evidence="13">
    <location>
        <begin position="566"/>
        <end position="658"/>
    </location>
</feature>
<feature type="binding site" evidence="11">
    <location>
        <position position="401"/>
    </location>
    <ligand>
        <name>Zn(2+)</name>
        <dbReference type="ChEBI" id="CHEBI:29105"/>
        <label>2</label>
    </ligand>
</feature>
<feature type="binding site" evidence="11">
    <location>
        <position position="411"/>
    </location>
    <ligand>
        <name>Zn(2+)</name>
        <dbReference type="ChEBI" id="CHEBI:29105"/>
        <label>1</label>
    </ligand>
</feature>
<dbReference type="GO" id="GO:0006302">
    <property type="term" value="P:double-strand break repair"/>
    <property type="evidence" value="ECO:0007669"/>
    <property type="project" value="InterPro"/>
</dbReference>
<dbReference type="GO" id="GO:1990077">
    <property type="term" value="C:primosome complex"/>
    <property type="evidence" value="ECO:0007669"/>
    <property type="project" value="UniProtKB-UniRule"/>
</dbReference>
<feature type="domain" description="Primosomal protein N' 3' DNA-binding" evidence="12">
    <location>
        <begin position="7"/>
        <end position="102"/>
    </location>
</feature>
<comment type="similarity">
    <text evidence="11">Belongs to the helicase family. PriA subfamily.</text>
</comment>
<dbReference type="Gene3D" id="3.40.50.300">
    <property type="entry name" value="P-loop containing nucleotide triphosphate hydrolases"/>
    <property type="match status" value="1"/>
</dbReference>
<feature type="binding site" evidence="11">
    <location>
        <position position="414"/>
    </location>
    <ligand>
        <name>Zn(2+)</name>
        <dbReference type="ChEBI" id="CHEBI:29105"/>
        <label>1</label>
    </ligand>
</feature>
<feature type="binding site" evidence="11">
    <location>
        <position position="374"/>
    </location>
    <ligand>
        <name>Zn(2+)</name>
        <dbReference type="ChEBI" id="CHEBI:29105"/>
        <label>1</label>
    </ligand>
</feature>
<keyword evidence="8 11" id="KW-0067">ATP-binding</keyword>
<dbReference type="Pfam" id="PF18074">
    <property type="entry name" value="PriA_C"/>
    <property type="match status" value="1"/>
</dbReference>
<dbReference type="EMBL" id="CP062796">
    <property type="protein sequence ID" value="QUL98339.1"/>
    <property type="molecule type" value="Genomic_DNA"/>
</dbReference>
<keyword evidence="10" id="KW-0413">Isomerase</keyword>
<evidence type="ECO:0000259" key="12">
    <source>
        <dbReference type="Pfam" id="PF17764"/>
    </source>
</evidence>
<dbReference type="InterPro" id="IPR005259">
    <property type="entry name" value="PriA"/>
</dbReference>
<dbReference type="GO" id="GO:0006269">
    <property type="term" value="P:DNA replication, synthesis of primer"/>
    <property type="evidence" value="ECO:0007669"/>
    <property type="project" value="UniProtKB-KW"/>
</dbReference>
<comment type="subunit">
    <text evidence="11">Component of the replication restart primosome.</text>
</comment>
<comment type="cofactor">
    <cofactor evidence="11">
        <name>Zn(2+)</name>
        <dbReference type="ChEBI" id="CHEBI:29105"/>
    </cofactor>
    <text evidence="11">Binds 2 zinc ions per subunit.</text>
</comment>
<keyword evidence="6" id="KW-0347">Helicase</keyword>
<evidence type="ECO:0000256" key="2">
    <source>
        <dbReference type="ARBA" id="ARBA00022705"/>
    </source>
</evidence>
<dbReference type="InterPro" id="IPR041236">
    <property type="entry name" value="PriA_C"/>
</dbReference>
<evidence type="ECO:0000259" key="14">
    <source>
        <dbReference type="Pfam" id="PF18319"/>
    </source>
</evidence>
<name>A0AAT9LC72_9FIRM</name>
<evidence type="ECO:0000256" key="4">
    <source>
        <dbReference type="ARBA" id="ARBA00022741"/>
    </source>
</evidence>
<evidence type="ECO:0000256" key="11">
    <source>
        <dbReference type="HAMAP-Rule" id="MF_00983"/>
    </source>
</evidence>
<comment type="caution">
    <text evidence="11">As this protein does not have any detectable helicase domains, it probably does not have helicase activity.</text>
</comment>
<evidence type="ECO:0000256" key="3">
    <source>
        <dbReference type="ARBA" id="ARBA00022723"/>
    </source>
</evidence>
<dbReference type="PANTHER" id="PTHR30580:SF0">
    <property type="entry name" value="PRIMOSOMAL PROTEIN N"/>
    <property type="match status" value="1"/>
</dbReference>
<dbReference type="Gene3D" id="3.40.1440.60">
    <property type="entry name" value="PriA, 3(prime) DNA-binding domain"/>
    <property type="match status" value="1"/>
</dbReference>
<protein>
    <recommendedName>
        <fullName evidence="11">Probable replication restart protein PriA</fullName>
    </recommendedName>
    <alternativeName>
        <fullName evidence="11">Putative ATP-dependent DNA helicase PriA</fullName>
    </alternativeName>
</protein>
<dbReference type="InterPro" id="IPR041222">
    <property type="entry name" value="PriA_3primeBD"/>
</dbReference>
<evidence type="ECO:0000256" key="7">
    <source>
        <dbReference type="ARBA" id="ARBA00022833"/>
    </source>
</evidence>
<evidence type="ECO:0000256" key="8">
    <source>
        <dbReference type="ARBA" id="ARBA00022840"/>
    </source>
</evidence>
<dbReference type="KEGG" id="fcz:IMF26_10005"/>
<feature type="domain" description="PriA DNA helicase Cys-rich region (CRR)" evidence="14">
    <location>
        <begin position="380"/>
        <end position="406"/>
    </location>
</feature>
<keyword evidence="9 11" id="KW-0238">DNA-binding</keyword>
<evidence type="ECO:0000256" key="1">
    <source>
        <dbReference type="ARBA" id="ARBA00022515"/>
    </source>
</evidence>
<proteinExistence type="inferred from homology"/>
<keyword evidence="7 11" id="KW-0862">Zinc</keyword>
<dbReference type="Pfam" id="PF17764">
    <property type="entry name" value="PriA_3primeBD"/>
    <property type="match status" value="1"/>
</dbReference>
<dbReference type="GO" id="GO:0003677">
    <property type="term" value="F:DNA binding"/>
    <property type="evidence" value="ECO:0007669"/>
    <property type="project" value="UniProtKB-UniRule"/>
</dbReference>
<dbReference type="InterPro" id="IPR040498">
    <property type="entry name" value="PriA_CRR"/>
</dbReference>
<organism evidence="15">
    <name type="scientific">Candidatus Fermentithermobacillus carboniphilus</name>
    <dbReference type="NCBI Taxonomy" id="3085328"/>
    <lineage>
        <taxon>Bacteria</taxon>
        <taxon>Bacillati</taxon>
        <taxon>Bacillota</taxon>
        <taxon>Candidatus Fermentithermobacillia</taxon>
        <taxon>Candidatus Fermentithermobacillales</taxon>
        <taxon>Candidatus Fermentithermobacillaceae</taxon>
        <taxon>Candidatus Fermentithermobacillus</taxon>
    </lineage>
</organism>
<dbReference type="GO" id="GO:0016787">
    <property type="term" value="F:hydrolase activity"/>
    <property type="evidence" value="ECO:0007669"/>
    <property type="project" value="UniProtKB-KW"/>
</dbReference>
<evidence type="ECO:0000256" key="5">
    <source>
        <dbReference type="ARBA" id="ARBA00022801"/>
    </source>
</evidence>